<proteinExistence type="predicted"/>
<reference evidence="2 3" key="1">
    <citation type="journal article" date="2021" name="Elife">
        <title>Chloroplast acquisition without the gene transfer in kleptoplastic sea slugs, Plakobranchus ocellatus.</title>
        <authorList>
            <person name="Maeda T."/>
            <person name="Takahashi S."/>
            <person name="Yoshida T."/>
            <person name="Shimamura S."/>
            <person name="Takaki Y."/>
            <person name="Nagai Y."/>
            <person name="Toyoda A."/>
            <person name="Suzuki Y."/>
            <person name="Arimoto A."/>
            <person name="Ishii H."/>
            <person name="Satoh N."/>
            <person name="Nishiyama T."/>
            <person name="Hasebe M."/>
            <person name="Maruyama T."/>
            <person name="Minagawa J."/>
            <person name="Obokata J."/>
            <person name="Shigenobu S."/>
        </authorList>
    </citation>
    <scope>NUCLEOTIDE SEQUENCE [LARGE SCALE GENOMIC DNA]</scope>
</reference>
<dbReference type="Proteomes" id="UP000735302">
    <property type="component" value="Unassembled WGS sequence"/>
</dbReference>
<evidence type="ECO:0000256" key="1">
    <source>
        <dbReference type="SAM" id="MobiDB-lite"/>
    </source>
</evidence>
<protein>
    <submittedName>
        <fullName evidence="2">Uncharacterized protein</fullName>
    </submittedName>
</protein>
<organism evidence="2 3">
    <name type="scientific">Plakobranchus ocellatus</name>
    <dbReference type="NCBI Taxonomy" id="259542"/>
    <lineage>
        <taxon>Eukaryota</taxon>
        <taxon>Metazoa</taxon>
        <taxon>Spiralia</taxon>
        <taxon>Lophotrochozoa</taxon>
        <taxon>Mollusca</taxon>
        <taxon>Gastropoda</taxon>
        <taxon>Heterobranchia</taxon>
        <taxon>Euthyneura</taxon>
        <taxon>Panpulmonata</taxon>
        <taxon>Sacoglossa</taxon>
        <taxon>Placobranchoidea</taxon>
        <taxon>Plakobranchidae</taxon>
        <taxon>Plakobranchus</taxon>
    </lineage>
</organism>
<accession>A0AAV3Y3R8</accession>
<evidence type="ECO:0000313" key="2">
    <source>
        <dbReference type="EMBL" id="GFN77623.1"/>
    </source>
</evidence>
<feature type="region of interest" description="Disordered" evidence="1">
    <location>
        <begin position="257"/>
        <end position="357"/>
    </location>
</feature>
<gene>
    <name evidence="2" type="ORF">PoB_000412900</name>
</gene>
<feature type="region of interest" description="Disordered" evidence="1">
    <location>
        <begin position="131"/>
        <end position="155"/>
    </location>
</feature>
<keyword evidence="3" id="KW-1185">Reference proteome</keyword>
<comment type="caution">
    <text evidence="2">The sequence shown here is derived from an EMBL/GenBank/DDBJ whole genome shotgun (WGS) entry which is preliminary data.</text>
</comment>
<feature type="compositionally biased region" description="Polar residues" evidence="1">
    <location>
        <begin position="338"/>
        <end position="349"/>
    </location>
</feature>
<dbReference type="AlphaFoldDB" id="A0AAV3Y3R8"/>
<name>A0AAV3Y3R8_9GAST</name>
<dbReference type="EMBL" id="BLXT01000492">
    <property type="protein sequence ID" value="GFN77623.1"/>
    <property type="molecule type" value="Genomic_DNA"/>
</dbReference>
<feature type="compositionally biased region" description="Basic and acidic residues" evidence="1">
    <location>
        <begin position="311"/>
        <end position="321"/>
    </location>
</feature>
<evidence type="ECO:0000313" key="3">
    <source>
        <dbReference type="Proteomes" id="UP000735302"/>
    </source>
</evidence>
<sequence length="357" mass="40894">MKYFRKCTTKACFKNPPLESQAKRVFFQTLMANRNRQHFSVKNPALSTTSTNSRLPSEAAATPTCHTTTVNLTVVMPQFLPSFPGQMVLAARNEDDLYFSSSDDDYLDDSDDYFEYDRRGLSCLDTNSIHRGKGRNHTSCQIRDDGRTGSKRRRHSAQNIRFFTWKSSNNPSSRKRQTDSANMFDPREIFAFSDMDYVIPQEVRQVLKEEGVDDSTSEAWLKCREVWHRRAEALRFFEMAKYRSSVRLKNDIVRLPPIGIDSKRPGSEDQYSTSPLPIKEATPPEPQPLPEIQRLPKPPVRVEIGGRHWPRQLEDTGRGQLEDTGLNSWKTLVKTAGGSDQNSGKTLVNTARKHRFK</sequence>